<organism evidence="5 6">
    <name type="scientific">Vogesella indigofera</name>
    <name type="common">Pseudomonas indigofera</name>
    <dbReference type="NCBI Taxonomy" id="45465"/>
    <lineage>
        <taxon>Bacteria</taxon>
        <taxon>Pseudomonadati</taxon>
        <taxon>Pseudomonadota</taxon>
        <taxon>Betaproteobacteria</taxon>
        <taxon>Neisseriales</taxon>
        <taxon>Chromobacteriaceae</taxon>
        <taxon>Vogesella</taxon>
    </lineage>
</organism>
<evidence type="ECO:0000256" key="1">
    <source>
        <dbReference type="ARBA" id="ARBA00022729"/>
    </source>
</evidence>
<comment type="caution">
    <text evidence="5">The sequence shown here is derived from an EMBL/GenBank/DDBJ whole genome shotgun (WGS) entry which is preliminary data.</text>
</comment>
<protein>
    <submittedName>
        <fullName evidence="4 5">ABC transporter substrate-binding protein</fullName>
    </submittedName>
</protein>
<dbReference type="RefSeq" id="WP_120810347.1">
    <property type="nucleotide sequence ID" value="NZ_JAQQKY010000001.1"/>
</dbReference>
<evidence type="ECO:0000313" key="6">
    <source>
        <dbReference type="Proteomes" id="UP000279384"/>
    </source>
</evidence>
<dbReference type="AlphaFoldDB" id="A0A495BH17"/>
<proteinExistence type="predicted"/>
<reference evidence="5 6" key="1">
    <citation type="submission" date="2018-10" db="EMBL/GenBank/DDBJ databases">
        <title>Genomic Encyclopedia of Type Strains, Phase IV (KMG-IV): sequencing the most valuable type-strain genomes for metagenomic binning, comparative biology and taxonomic classification.</title>
        <authorList>
            <person name="Goeker M."/>
        </authorList>
    </citation>
    <scope>NUCLEOTIDE SEQUENCE [LARGE SCALE GENOMIC DNA]</scope>
    <source>
        <strain evidence="5 6">DSM 3303</strain>
    </source>
</reference>
<gene>
    <name evidence="5" type="ORF">C8E02_1603</name>
    <name evidence="4" type="ORF">PQU93_00585</name>
</gene>
<sequence length="259" mass="28796">MNGKTAKRWPQRLAGALCLLAVTLPAAADDHTLTVGVTENDAAPSMIFSYSPQPQLDGGLWKDLLDSIAHQLGQRVQYLPLARKRMDSYLQGGQIDMVCNTNPAWWEAPERFHWSLPLSEQVERFVSPLTLHERITSLSQLNGRRIGTVIGYHYPALAHAFAHGAQRIDQQQGNLQLRAAASGVVDVAVVDELSFAWWLKNNLREAHQVQLQPLVLSRMPLSCALSRRSHLAPASLNHAIRTLQQQGVLAARLKPYQVP</sequence>
<dbReference type="SUPFAM" id="SSF53850">
    <property type="entry name" value="Periplasmic binding protein-like II"/>
    <property type="match status" value="1"/>
</dbReference>
<evidence type="ECO:0000256" key="2">
    <source>
        <dbReference type="SAM" id="SignalP"/>
    </source>
</evidence>
<dbReference type="EMBL" id="JAQQKY010000001">
    <property type="protein sequence ID" value="MDC7689283.1"/>
    <property type="molecule type" value="Genomic_DNA"/>
</dbReference>
<dbReference type="EMBL" id="RBID01000013">
    <property type="protein sequence ID" value="RKQ60259.1"/>
    <property type="molecule type" value="Genomic_DNA"/>
</dbReference>
<feature type="domain" description="Solute-binding protein family 3/N-terminal" evidence="3">
    <location>
        <begin position="32"/>
        <end position="259"/>
    </location>
</feature>
<dbReference type="InterPro" id="IPR001638">
    <property type="entry name" value="Solute-binding_3/MltF_N"/>
</dbReference>
<evidence type="ECO:0000313" key="4">
    <source>
        <dbReference type="EMBL" id="MDC7689283.1"/>
    </source>
</evidence>
<feature type="chain" id="PRO_5019783767" evidence="2">
    <location>
        <begin position="29"/>
        <end position="259"/>
    </location>
</feature>
<name>A0A495BH17_VOGIN</name>
<feature type="signal peptide" evidence="2">
    <location>
        <begin position="1"/>
        <end position="28"/>
    </location>
</feature>
<accession>A0A495BH17</accession>
<dbReference type="Proteomes" id="UP000279384">
    <property type="component" value="Unassembled WGS sequence"/>
</dbReference>
<keyword evidence="1 2" id="KW-0732">Signal</keyword>
<dbReference type="PANTHER" id="PTHR35936">
    <property type="entry name" value="MEMBRANE-BOUND LYTIC MUREIN TRANSGLYCOSYLASE F"/>
    <property type="match status" value="1"/>
</dbReference>
<dbReference type="Proteomes" id="UP001221566">
    <property type="component" value="Unassembled WGS sequence"/>
</dbReference>
<evidence type="ECO:0000259" key="3">
    <source>
        <dbReference type="SMART" id="SM00062"/>
    </source>
</evidence>
<keyword evidence="7" id="KW-1185">Reference proteome</keyword>
<dbReference type="PANTHER" id="PTHR35936:SF6">
    <property type="entry name" value="AMINO ACID ABC TRANSPORTER SUBSTRATE-BINDING PAAT FAMILY PROTEIN"/>
    <property type="match status" value="1"/>
</dbReference>
<reference evidence="4 7" key="2">
    <citation type="submission" date="2023-01" db="EMBL/GenBank/DDBJ databases">
        <title>Novel species of the genus Vogesella isolated from rivers.</title>
        <authorList>
            <person name="Lu H."/>
        </authorList>
    </citation>
    <scope>NUCLEOTIDE SEQUENCE [LARGE SCALE GENOMIC DNA]</scope>
    <source>
        <strain evidence="4 7">SH7W</strain>
    </source>
</reference>
<dbReference type="SMART" id="SM00062">
    <property type="entry name" value="PBPb"/>
    <property type="match status" value="1"/>
</dbReference>
<evidence type="ECO:0000313" key="7">
    <source>
        <dbReference type="Proteomes" id="UP001221566"/>
    </source>
</evidence>
<dbReference type="Gene3D" id="3.40.190.10">
    <property type="entry name" value="Periplasmic binding protein-like II"/>
    <property type="match status" value="2"/>
</dbReference>
<evidence type="ECO:0000313" key="5">
    <source>
        <dbReference type="EMBL" id="RKQ60259.1"/>
    </source>
</evidence>